<sequence>MINVNTDFSNEYFLKAQEKADFYLSLINNAYAGYFSLAPQFLIDYKVVYLNFYYINNIFLGRINLLSRLALIFGYQPLRLNKKLFTLLLDFKIKKFNIILKHFRIPITIN</sequence>
<keyword evidence="3" id="KW-1185">Reference proteome</keyword>
<evidence type="ECO:0000256" key="1">
    <source>
        <dbReference type="SAM" id="Phobius"/>
    </source>
</evidence>
<reference evidence="2 3" key="1">
    <citation type="submission" date="2019-03" db="EMBL/GenBank/DDBJ databases">
        <title>Alkanindiges illinoisensis: a potential pathogenic isolated from ascites of a gastric cancer patient with abdominal metastasis.</title>
        <authorList>
            <person name="Hu X."/>
            <person name="Yang B."/>
            <person name="Yan X."/>
            <person name="Lin L."/>
            <person name="Zhao H."/>
            <person name="Zhou F."/>
            <person name="Su B."/>
            <person name="Chen J."/>
            <person name="Rui Y."/>
            <person name="Wang Q."/>
            <person name="Zheng L."/>
        </authorList>
    </citation>
    <scope>NUCLEOTIDE SEQUENCE [LARGE SCALE GENOMIC DNA]</scope>
    <source>
        <strain evidence="2 3">NFYY 23406</strain>
    </source>
</reference>
<evidence type="ECO:0000313" key="3">
    <source>
        <dbReference type="Proteomes" id="UP000297834"/>
    </source>
</evidence>
<protein>
    <submittedName>
        <fullName evidence="2">Uncharacterized protein</fullName>
    </submittedName>
</protein>
<evidence type="ECO:0000313" key="2">
    <source>
        <dbReference type="EMBL" id="TEU24888.1"/>
    </source>
</evidence>
<accession>A0A4Y7XBL6</accession>
<dbReference type="Proteomes" id="UP000297834">
    <property type="component" value="Unassembled WGS sequence"/>
</dbReference>
<feature type="transmembrane region" description="Helical" evidence="1">
    <location>
        <begin position="54"/>
        <end position="75"/>
    </location>
</feature>
<dbReference type="RefSeq" id="WP_134245017.1">
    <property type="nucleotide sequence ID" value="NZ_SNTY01000050.1"/>
</dbReference>
<dbReference type="OrthoDB" id="9866736at2"/>
<organism evidence="2 3">
    <name type="scientific">Alkanindiges illinoisensis</name>
    <dbReference type="NCBI Taxonomy" id="197183"/>
    <lineage>
        <taxon>Bacteria</taxon>
        <taxon>Pseudomonadati</taxon>
        <taxon>Pseudomonadota</taxon>
        <taxon>Gammaproteobacteria</taxon>
        <taxon>Moraxellales</taxon>
        <taxon>Moraxellaceae</taxon>
        <taxon>Alkanindiges</taxon>
    </lineage>
</organism>
<dbReference type="EMBL" id="SNTY01000050">
    <property type="protein sequence ID" value="TEU24888.1"/>
    <property type="molecule type" value="Genomic_DNA"/>
</dbReference>
<keyword evidence="1" id="KW-0472">Membrane</keyword>
<dbReference type="AlphaFoldDB" id="A0A4Y7XBL6"/>
<feature type="transmembrane region" description="Helical" evidence="1">
    <location>
        <begin position="22"/>
        <end position="42"/>
    </location>
</feature>
<keyword evidence="1" id="KW-1133">Transmembrane helix</keyword>
<gene>
    <name evidence="2" type="ORF">E2B99_11115</name>
</gene>
<keyword evidence="1" id="KW-0812">Transmembrane</keyword>
<name>A0A4Y7XBL6_9GAMM</name>
<comment type="caution">
    <text evidence="2">The sequence shown here is derived from an EMBL/GenBank/DDBJ whole genome shotgun (WGS) entry which is preliminary data.</text>
</comment>
<proteinExistence type="predicted"/>